<comment type="cofactor">
    <cofactor evidence="1">
        <name>Mg(2+)</name>
        <dbReference type="ChEBI" id="CHEBI:18420"/>
    </cofactor>
</comment>
<accession>A0ABT6TPA1</accession>
<keyword evidence="1" id="KW-0479">Metal-binding</keyword>
<gene>
    <name evidence="2" type="ORF">KB449_27125</name>
</gene>
<comment type="caution">
    <text evidence="2">The sequence shown here is derived from an EMBL/GenBank/DDBJ whole genome shotgun (WGS) entry which is preliminary data.</text>
</comment>
<evidence type="ECO:0000313" key="3">
    <source>
        <dbReference type="Proteomes" id="UP001161691"/>
    </source>
</evidence>
<dbReference type="Pfam" id="PF13344">
    <property type="entry name" value="Hydrolase_6"/>
    <property type="match status" value="1"/>
</dbReference>
<evidence type="ECO:0000313" key="2">
    <source>
        <dbReference type="EMBL" id="MDI4648656.1"/>
    </source>
</evidence>
<dbReference type="NCBIfam" id="TIGR01460">
    <property type="entry name" value="HAD-SF-IIA"/>
    <property type="match status" value="1"/>
</dbReference>
<keyword evidence="1" id="KW-0460">Magnesium</keyword>
<comment type="similarity">
    <text evidence="1">Belongs to the HAD-like hydrolase superfamily. NagD family.</text>
</comment>
<organism evidence="2 3">
    <name type="scientific">Cohnella hashimotonis</name>
    <dbReference type="NCBI Taxonomy" id="2826895"/>
    <lineage>
        <taxon>Bacteria</taxon>
        <taxon>Bacillati</taxon>
        <taxon>Bacillota</taxon>
        <taxon>Bacilli</taxon>
        <taxon>Bacillales</taxon>
        <taxon>Paenibacillaceae</taxon>
        <taxon>Cohnella</taxon>
    </lineage>
</organism>
<dbReference type="InterPro" id="IPR006357">
    <property type="entry name" value="HAD-SF_hydro_IIA"/>
</dbReference>
<dbReference type="GO" id="GO:0016787">
    <property type="term" value="F:hydrolase activity"/>
    <property type="evidence" value="ECO:0007669"/>
    <property type="project" value="UniProtKB-KW"/>
</dbReference>
<dbReference type="PANTHER" id="PTHR19288">
    <property type="entry name" value="4-NITROPHENYLPHOSPHATASE-RELATED"/>
    <property type="match status" value="1"/>
</dbReference>
<dbReference type="EMBL" id="JAGRPV010000001">
    <property type="protein sequence ID" value="MDI4648656.1"/>
    <property type="molecule type" value="Genomic_DNA"/>
</dbReference>
<proteinExistence type="inferred from homology"/>
<keyword evidence="2" id="KW-0378">Hydrolase</keyword>
<comment type="function">
    <text evidence="1">Catalyzes the dephosphorylation of 2-6 carbon acid sugars in vitro.</text>
</comment>
<sequence length="267" mass="29010">MPEWIQLDGYFFDLDGTIMLEEQVLPGVPEALGALRGADKRILFLTNTTTRTRADCCLRLRRLGLQVELDEIVTAAYLSAVYLSEAQGKPTVYVVGEAAMMDELEEQGIAHTADPLSASHVLVGMDMHFDYGKLHRATKAVRNGASLIAANPDPNCPVIGDLIPDTWSMVKAIETASGVPAAAVIGKPSKYYGAKVLEKSGLPAERCLMVGDRLETDMLFGSNMGLRTALVLTGVASEQDMRQSPIKPDYVWTSLREFTTIFQTGGV</sequence>
<protein>
    <recommendedName>
        <fullName evidence="1">Acid sugar phosphatase</fullName>
        <ecNumber evidence="1">3.1.3.-</ecNumber>
    </recommendedName>
</protein>
<dbReference type="SUPFAM" id="SSF56784">
    <property type="entry name" value="HAD-like"/>
    <property type="match status" value="1"/>
</dbReference>
<dbReference type="Proteomes" id="UP001161691">
    <property type="component" value="Unassembled WGS sequence"/>
</dbReference>
<dbReference type="Pfam" id="PF13242">
    <property type="entry name" value="Hydrolase_like"/>
    <property type="match status" value="1"/>
</dbReference>
<evidence type="ECO:0000256" key="1">
    <source>
        <dbReference type="PIRNR" id="PIRNR000915"/>
    </source>
</evidence>
<reference evidence="2" key="1">
    <citation type="submission" date="2023-04" db="EMBL/GenBank/DDBJ databases">
        <title>Comparative genomic analysis of Cohnella hashimotonis sp. nov., isolated from the International Space Station.</title>
        <authorList>
            <person name="Venkateswaran K."/>
            <person name="Simpson A."/>
        </authorList>
    </citation>
    <scope>NUCLEOTIDE SEQUENCE</scope>
    <source>
        <strain evidence="2">F6_2S_P_1</strain>
    </source>
</reference>
<keyword evidence="3" id="KW-1185">Reference proteome</keyword>
<dbReference type="PANTHER" id="PTHR19288:SF46">
    <property type="entry name" value="HALOACID DEHALOGENASE-LIKE HYDROLASE DOMAIN-CONTAINING PROTEIN 2"/>
    <property type="match status" value="1"/>
</dbReference>
<name>A0ABT6TPA1_9BACL</name>
<dbReference type="RefSeq" id="WP_282911353.1">
    <property type="nucleotide sequence ID" value="NZ_JAGRPV010000001.1"/>
</dbReference>
<dbReference type="InterPro" id="IPR023214">
    <property type="entry name" value="HAD_sf"/>
</dbReference>
<dbReference type="PIRSF" id="PIRSF000915">
    <property type="entry name" value="PGP-type_phosphatase"/>
    <property type="match status" value="1"/>
</dbReference>
<dbReference type="InterPro" id="IPR036412">
    <property type="entry name" value="HAD-like_sf"/>
</dbReference>
<dbReference type="EC" id="3.1.3.-" evidence="1"/>
<dbReference type="Gene3D" id="3.40.50.1000">
    <property type="entry name" value="HAD superfamily/HAD-like"/>
    <property type="match status" value="2"/>
</dbReference>